<dbReference type="PANTHER" id="PTHR23303:SF15">
    <property type="entry name" value="COLOSSIN-A"/>
    <property type="match status" value="1"/>
</dbReference>
<dbReference type="Pfam" id="PF13620">
    <property type="entry name" value="CarboxypepD_reg"/>
    <property type="match status" value="2"/>
</dbReference>
<proteinExistence type="predicted"/>
<comment type="caution">
    <text evidence="3">The sequence shown here is derived from an EMBL/GenBank/DDBJ whole genome shotgun (WGS) entry which is preliminary data.</text>
</comment>
<evidence type="ECO:0000256" key="1">
    <source>
        <dbReference type="ARBA" id="ARBA00022729"/>
    </source>
</evidence>
<name>A0ABP4END7_9ACTN</name>
<dbReference type="SUPFAM" id="SSF49452">
    <property type="entry name" value="Starch-binding domain-like"/>
    <property type="match status" value="1"/>
</dbReference>
<dbReference type="InterPro" id="IPR008969">
    <property type="entry name" value="CarboxyPept-like_regulatory"/>
</dbReference>
<dbReference type="Proteomes" id="UP001501581">
    <property type="component" value="Unassembled WGS sequence"/>
</dbReference>
<evidence type="ECO:0008006" key="5">
    <source>
        <dbReference type="Google" id="ProtNLM"/>
    </source>
</evidence>
<protein>
    <recommendedName>
        <fullName evidence="5">Alpha-amylase</fullName>
    </recommendedName>
</protein>
<dbReference type="RefSeq" id="WP_343996293.1">
    <property type="nucleotide sequence ID" value="NZ_BAAALG010000013.1"/>
</dbReference>
<dbReference type="InterPro" id="IPR051417">
    <property type="entry name" value="SDr/BOS_complex"/>
</dbReference>
<organism evidence="3 4">
    <name type="scientific">Nocardioides dubius</name>
    <dbReference type="NCBI Taxonomy" id="317019"/>
    <lineage>
        <taxon>Bacteria</taxon>
        <taxon>Bacillati</taxon>
        <taxon>Actinomycetota</taxon>
        <taxon>Actinomycetes</taxon>
        <taxon>Propionibacteriales</taxon>
        <taxon>Nocardioidaceae</taxon>
        <taxon>Nocardioides</taxon>
    </lineage>
</organism>
<dbReference type="Gene3D" id="2.60.40.1120">
    <property type="entry name" value="Carboxypeptidase-like, regulatory domain"/>
    <property type="match status" value="4"/>
</dbReference>
<dbReference type="Gene3D" id="2.60.40.2700">
    <property type="match status" value="1"/>
</dbReference>
<feature type="chain" id="PRO_5046457030" description="Alpha-amylase" evidence="2">
    <location>
        <begin position="20"/>
        <end position="641"/>
    </location>
</feature>
<reference evidence="4" key="1">
    <citation type="journal article" date="2019" name="Int. J. Syst. Evol. Microbiol.">
        <title>The Global Catalogue of Microorganisms (GCM) 10K type strain sequencing project: providing services to taxonomists for standard genome sequencing and annotation.</title>
        <authorList>
            <consortium name="The Broad Institute Genomics Platform"/>
            <consortium name="The Broad Institute Genome Sequencing Center for Infectious Disease"/>
            <person name="Wu L."/>
            <person name="Ma J."/>
        </authorList>
    </citation>
    <scope>NUCLEOTIDE SEQUENCE [LARGE SCALE GENOMIC DNA]</scope>
    <source>
        <strain evidence="4">JCM 13008</strain>
    </source>
</reference>
<dbReference type="EMBL" id="BAAALG010000013">
    <property type="protein sequence ID" value="GAA1111681.1"/>
    <property type="molecule type" value="Genomic_DNA"/>
</dbReference>
<evidence type="ECO:0000313" key="3">
    <source>
        <dbReference type="EMBL" id="GAA1111681.1"/>
    </source>
</evidence>
<keyword evidence="1 2" id="KW-0732">Signal</keyword>
<accession>A0ABP4END7</accession>
<sequence length="641" mass="66450">MRSTRHLLALLLATLLAVAAPALTTSASAEPVTTGGAYGTAYDDFFDEGLADVAVDFYALDTYPGGTPVHQTTTNASGSWSASGIPTATYTVVASKPGYATETRQLSIPNGYDTWTSNFYLEPAAWGTLSGNLTVGGAPVRAECGTIEAYRPGGESLIDTATRRGGAWSLRLPVGSYQVQASTESSTSGMFGSSPCAQGSPAWAGGSDQDSATAFAVTKDATTKVALNLVANPVISGVVTDQAKKPLANIVVTATEENEHTLTDANGRYTLSATPGLTAIAFDDPAEEYQTAFHNGTTTVAVPADVALAPGQRLTLNATLTADPTPAPEAALTGLVTDSTGKPMRGVMVMIGEAGFEGSPATVAYTRTNGRWAVAREDIAPGTYTASFVAAQFSGSMPEFDAEPLLYGNTQDPAKARTFTVGATGVLSLDTVKLTRLGSISGTTIADDSIGEEADQVVYSLTNAAGNLVALTQGTDVFSFTNLAPGSYKLSVSSMGLMYGGIGAMLMKPFITSWYGGLTASQAKWITVAPGAKVAGLTVSLTSKIRNATKPRATGTAKVGKTLKANPGTWNQGTDLVYAYTWKRGSKTVGTKSSYRLTKADAGKKVTVTVRATHRLGVFTSATATSPTVKVAKVKKQKKRR</sequence>
<gene>
    <name evidence="3" type="ORF">GCM10009668_36320</name>
</gene>
<dbReference type="InterPro" id="IPR013784">
    <property type="entry name" value="Carb-bd-like_fold"/>
</dbReference>
<keyword evidence="4" id="KW-1185">Reference proteome</keyword>
<evidence type="ECO:0000313" key="4">
    <source>
        <dbReference type="Proteomes" id="UP001501581"/>
    </source>
</evidence>
<feature type="signal peptide" evidence="2">
    <location>
        <begin position="1"/>
        <end position="19"/>
    </location>
</feature>
<evidence type="ECO:0000256" key="2">
    <source>
        <dbReference type="SAM" id="SignalP"/>
    </source>
</evidence>
<dbReference type="SUPFAM" id="SSF49464">
    <property type="entry name" value="Carboxypeptidase regulatory domain-like"/>
    <property type="match status" value="2"/>
</dbReference>
<dbReference type="PANTHER" id="PTHR23303">
    <property type="entry name" value="CARBOXYPEPTIDASE REGULATORY REGION-CONTAINING"/>
    <property type="match status" value="1"/>
</dbReference>